<feature type="region of interest" description="Disordered" evidence="1">
    <location>
        <begin position="20"/>
        <end position="55"/>
    </location>
</feature>
<protein>
    <recommendedName>
        <fullName evidence="4">DUF4367 domain-containing protein</fullName>
    </recommendedName>
</protein>
<evidence type="ECO:0000256" key="1">
    <source>
        <dbReference type="SAM" id="MobiDB-lite"/>
    </source>
</evidence>
<dbReference type="Proteomes" id="UP000693672">
    <property type="component" value="Unassembled WGS sequence"/>
</dbReference>
<sequence length="384" mass="41911">MPSNKKDELEKQWTDAAWERLQDRLAQEPVQTKWTKEHAAPRSAEPLLGEEHSVQPAAAMSADFAKTGAPDASAAPAADRGHAEPLASRRFGWLRSRRKQLSAAAACAVLAALIASPFDNEALAAILNKFRMQEVTVVQENDLRDLFNRISADGQTREQINQFGTFSQTSGNLQGQFTPEEAAKALGYKLYVPQEIKDAKEPSVYVSPSNKLTFTLHVDEVNKALERLGAKKLLPASVDGKPVTLEIGEGVNYNFGGREMKTYASFSQQSVPVVTVDPSIPVSEALSAVLDLPVLPEHLKQALKQSNMLTGGSAPFPVIATGQTETISVNGVNVALTLDQSKDRSWSRYNATWVKDGQLFNFNGGTMYTEKDAVLKKIKELMGL</sequence>
<comment type="caution">
    <text evidence="2">The sequence shown here is derived from an EMBL/GenBank/DDBJ whole genome shotgun (WGS) entry which is preliminary data.</text>
</comment>
<keyword evidence="3" id="KW-1185">Reference proteome</keyword>
<name>A0A916JS28_9BACL</name>
<gene>
    <name evidence="2" type="ORF">PAESOLCIP111_00241</name>
</gene>
<evidence type="ECO:0008006" key="4">
    <source>
        <dbReference type="Google" id="ProtNLM"/>
    </source>
</evidence>
<evidence type="ECO:0000313" key="2">
    <source>
        <dbReference type="EMBL" id="CAG7598615.1"/>
    </source>
</evidence>
<accession>A0A916JS28</accession>
<proteinExistence type="predicted"/>
<evidence type="ECO:0000313" key="3">
    <source>
        <dbReference type="Proteomes" id="UP000693672"/>
    </source>
</evidence>
<dbReference type="AlphaFoldDB" id="A0A916JS28"/>
<reference evidence="2" key="1">
    <citation type="submission" date="2021-06" db="EMBL/GenBank/DDBJ databases">
        <authorList>
            <person name="Criscuolo A."/>
        </authorList>
    </citation>
    <scope>NUCLEOTIDE SEQUENCE</scope>
    <source>
        <strain evidence="2">CIP111600</strain>
    </source>
</reference>
<dbReference type="EMBL" id="CAJVAS010000001">
    <property type="protein sequence ID" value="CAG7598615.1"/>
    <property type="molecule type" value="Genomic_DNA"/>
</dbReference>
<organism evidence="2 3">
    <name type="scientific">Paenibacillus solanacearum</name>
    <dbReference type="NCBI Taxonomy" id="2048548"/>
    <lineage>
        <taxon>Bacteria</taxon>
        <taxon>Bacillati</taxon>
        <taxon>Bacillota</taxon>
        <taxon>Bacilli</taxon>
        <taxon>Bacillales</taxon>
        <taxon>Paenibacillaceae</taxon>
        <taxon>Paenibacillus</taxon>
    </lineage>
</organism>
<dbReference type="RefSeq" id="WP_218090065.1">
    <property type="nucleotide sequence ID" value="NZ_CAJVAS010000001.1"/>
</dbReference>